<dbReference type="RefSeq" id="WP_228351191.1">
    <property type="nucleotide sequence ID" value="NZ_JACEGA010000001.1"/>
</dbReference>
<keyword evidence="7 11" id="KW-0326">Glycosidase</keyword>
<proteinExistence type="inferred from homology"/>
<feature type="binding site" evidence="10">
    <location>
        <position position="20"/>
    </location>
    <ligand>
        <name>substrate</name>
    </ligand>
</feature>
<reference evidence="12 13" key="1">
    <citation type="submission" date="2020-07" db="EMBL/GenBank/DDBJ databases">
        <title>Characterization and genome sequencing of isolate MD1, a novel member within the family Lachnospiraceae.</title>
        <authorList>
            <person name="Rettenmaier R."/>
            <person name="Di Bello L."/>
            <person name="Zinser C."/>
            <person name="Scheitz K."/>
            <person name="Liebl W."/>
            <person name="Zverlov V."/>
        </authorList>
    </citation>
    <scope>NUCLEOTIDE SEQUENCE [LARGE SCALE GENOMIC DNA]</scope>
    <source>
        <strain evidence="12 13">MD1</strain>
    </source>
</reference>
<evidence type="ECO:0000313" key="13">
    <source>
        <dbReference type="Proteomes" id="UP000574276"/>
    </source>
</evidence>
<sequence length="446" mass="51414">MSNMVFPENFIWGTATSAYQIEGAYNEDGKGESIWDRYTHTPGMIWGNNTGDVACDHYHLYEEDIKIMKEIGIKSYRFSISWPRIFPDGRGEPNKKGMDFYRNLVTLLVKNKIIPAATLYHWDLPQKLQDIGGWTNPEVVDHFVQYARYVFKELGDKVPIWITFNEPWVSSFIGYWYGGHPPAVTDLSFALQAAHNIMLAHGKTVRAYREMGMNGEIGISLNLNPVYPASESEADLLAAKRYSEFQNNWFLDPILKGKYPEQLHKLFSNIAKVPDIISSDMDVIHTPIDFLGINNYSFNSVAYDADKPPLQVAFADTGKNKTDTGWEIYPEGIYDLLLYLQREYDGIKIMITENGAAFKDDIDKDGKVNDDERISYLNNHISEVFRAVKDGAHVAGYYVWSFMDNFEWRLGYSKRFGLVYIDYETQKRIIKKSGFWYKKVIERNGL</sequence>
<dbReference type="EC" id="3.2.1.21" evidence="3 11"/>
<comment type="catalytic activity">
    <reaction evidence="1 11">
        <text>Hydrolysis of terminal, non-reducing beta-D-glucosyl residues with release of beta-D-glucose.</text>
        <dbReference type="EC" id="3.2.1.21"/>
    </reaction>
</comment>
<feature type="binding site" evidence="10">
    <location>
        <position position="121"/>
    </location>
    <ligand>
        <name>substrate</name>
    </ligand>
</feature>
<name>A0A839JUU4_9FIRM</name>
<dbReference type="InterPro" id="IPR017736">
    <property type="entry name" value="Glyco_hydro_1_beta-glucosidase"/>
</dbReference>
<feature type="active site" description="Proton donor" evidence="9">
    <location>
        <position position="166"/>
    </location>
</feature>
<evidence type="ECO:0000256" key="11">
    <source>
        <dbReference type="RuleBase" id="RU361175"/>
    </source>
</evidence>
<feature type="active site" description="Nucleophile" evidence="9">
    <location>
        <position position="353"/>
    </location>
</feature>
<evidence type="ECO:0000256" key="3">
    <source>
        <dbReference type="ARBA" id="ARBA00012744"/>
    </source>
</evidence>
<organism evidence="12 13">
    <name type="scientific">Variimorphobacter saccharofermentans</name>
    <dbReference type="NCBI Taxonomy" id="2755051"/>
    <lineage>
        <taxon>Bacteria</taxon>
        <taxon>Bacillati</taxon>
        <taxon>Bacillota</taxon>
        <taxon>Clostridia</taxon>
        <taxon>Lachnospirales</taxon>
        <taxon>Lachnospiraceae</taxon>
        <taxon>Variimorphobacter</taxon>
    </lineage>
</organism>
<dbReference type="FunFam" id="3.20.20.80:FF:000004">
    <property type="entry name" value="Beta-glucosidase 6-phospho-beta-glucosidase"/>
    <property type="match status" value="1"/>
</dbReference>
<comment type="caution">
    <text evidence="12">The sequence shown here is derived from an EMBL/GenBank/DDBJ whole genome shotgun (WGS) entry which is preliminary data.</text>
</comment>
<dbReference type="Gene3D" id="3.20.20.80">
    <property type="entry name" value="Glycosidases"/>
    <property type="match status" value="1"/>
</dbReference>
<evidence type="ECO:0000256" key="9">
    <source>
        <dbReference type="PIRSR" id="PIRSR617736-1"/>
    </source>
</evidence>
<dbReference type="InterPro" id="IPR033132">
    <property type="entry name" value="GH_1_N_CS"/>
</dbReference>
<dbReference type="GO" id="GO:0008422">
    <property type="term" value="F:beta-glucosidase activity"/>
    <property type="evidence" value="ECO:0007669"/>
    <property type="project" value="UniProtKB-EC"/>
</dbReference>
<protein>
    <recommendedName>
        <fullName evidence="3 11">Beta-glucosidase</fullName>
        <ecNumber evidence="3 11">3.2.1.21</ecNumber>
    </recommendedName>
</protein>
<evidence type="ECO:0000256" key="1">
    <source>
        <dbReference type="ARBA" id="ARBA00000448"/>
    </source>
</evidence>
<keyword evidence="6" id="KW-0119">Carbohydrate metabolism</keyword>
<feature type="binding site" evidence="10">
    <location>
        <position position="165"/>
    </location>
    <ligand>
        <name>substrate</name>
    </ligand>
</feature>
<feature type="binding site" evidence="10">
    <location>
        <position position="296"/>
    </location>
    <ligand>
        <name>substrate</name>
    </ligand>
</feature>
<dbReference type="EMBL" id="JACEGA010000001">
    <property type="protein sequence ID" value="MBB2181413.1"/>
    <property type="molecule type" value="Genomic_DNA"/>
</dbReference>
<evidence type="ECO:0000256" key="4">
    <source>
        <dbReference type="ARBA" id="ARBA00022801"/>
    </source>
</evidence>
<dbReference type="PANTHER" id="PTHR10353">
    <property type="entry name" value="GLYCOSYL HYDROLASE"/>
    <property type="match status" value="1"/>
</dbReference>
<evidence type="ECO:0000256" key="8">
    <source>
        <dbReference type="ARBA" id="ARBA00023326"/>
    </source>
</evidence>
<evidence type="ECO:0000256" key="5">
    <source>
        <dbReference type="ARBA" id="ARBA00023001"/>
    </source>
</evidence>
<dbReference type="SUPFAM" id="SSF51445">
    <property type="entry name" value="(Trans)glycosidases"/>
    <property type="match status" value="1"/>
</dbReference>
<keyword evidence="4 11" id="KW-0378">Hydrolase</keyword>
<evidence type="ECO:0000256" key="2">
    <source>
        <dbReference type="ARBA" id="ARBA00010838"/>
    </source>
</evidence>
<dbReference type="GO" id="GO:0030245">
    <property type="term" value="P:cellulose catabolic process"/>
    <property type="evidence" value="ECO:0007669"/>
    <property type="project" value="UniProtKB-KW"/>
</dbReference>
<accession>A0A839JUU4</accession>
<feature type="binding site" evidence="10">
    <location>
        <position position="400"/>
    </location>
    <ligand>
        <name>substrate</name>
    </ligand>
</feature>
<keyword evidence="5" id="KW-0136">Cellulose degradation</keyword>
<dbReference type="GO" id="GO:0005829">
    <property type="term" value="C:cytosol"/>
    <property type="evidence" value="ECO:0007669"/>
    <property type="project" value="TreeGrafter"/>
</dbReference>
<dbReference type="Proteomes" id="UP000574276">
    <property type="component" value="Unassembled WGS sequence"/>
</dbReference>
<feature type="binding site" evidence="10">
    <location>
        <begin position="407"/>
        <end position="408"/>
    </location>
    <ligand>
        <name>substrate</name>
    </ligand>
</feature>
<dbReference type="InterPro" id="IPR001360">
    <property type="entry name" value="Glyco_hydro_1"/>
</dbReference>
<keyword evidence="8" id="KW-0624">Polysaccharide degradation</keyword>
<dbReference type="PROSITE" id="PS00653">
    <property type="entry name" value="GLYCOSYL_HYDROL_F1_2"/>
    <property type="match status" value="1"/>
</dbReference>
<dbReference type="InterPro" id="IPR017853">
    <property type="entry name" value="GH"/>
</dbReference>
<evidence type="ECO:0000313" key="12">
    <source>
        <dbReference type="EMBL" id="MBB2181413.1"/>
    </source>
</evidence>
<dbReference type="NCBIfam" id="TIGR03356">
    <property type="entry name" value="BGL"/>
    <property type="match status" value="1"/>
</dbReference>
<evidence type="ECO:0000256" key="6">
    <source>
        <dbReference type="ARBA" id="ARBA00023277"/>
    </source>
</evidence>
<comment type="similarity">
    <text evidence="2 11">Belongs to the glycosyl hydrolase 1 family.</text>
</comment>
<evidence type="ECO:0000256" key="7">
    <source>
        <dbReference type="ARBA" id="ARBA00023295"/>
    </source>
</evidence>
<dbReference type="AlphaFoldDB" id="A0A839JUU4"/>
<gene>
    <name evidence="12" type="ORF">H0486_00695</name>
</gene>
<keyword evidence="13" id="KW-1185">Reference proteome</keyword>
<dbReference type="Pfam" id="PF00232">
    <property type="entry name" value="Glyco_hydro_1"/>
    <property type="match status" value="1"/>
</dbReference>
<dbReference type="PRINTS" id="PR00131">
    <property type="entry name" value="GLHYDRLASE1"/>
</dbReference>
<evidence type="ECO:0000256" key="10">
    <source>
        <dbReference type="PIRSR" id="PIRSR617736-2"/>
    </source>
</evidence>
<dbReference type="PANTHER" id="PTHR10353:SF36">
    <property type="entry name" value="LP05116P"/>
    <property type="match status" value="1"/>
</dbReference>